<dbReference type="InterPro" id="IPR044862">
    <property type="entry name" value="Pro_4_hyd_alph_FE2OG_OXY"/>
</dbReference>
<dbReference type="Pfam" id="PF13640">
    <property type="entry name" value="2OG-FeII_Oxy_3"/>
    <property type="match status" value="1"/>
</dbReference>
<evidence type="ECO:0000256" key="5">
    <source>
        <dbReference type="ARBA" id="ARBA00023004"/>
    </source>
</evidence>
<dbReference type="InterPro" id="IPR006620">
    <property type="entry name" value="Pro_4_hyd_alph"/>
</dbReference>
<dbReference type="PANTHER" id="PTHR33099">
    <property type="entry name" value="FE2OG DIOXYGENASE DOMAIN-CONTAINING PROTEIN"/>
    <property type="match status" value="1"/>
</dbReference>
<feature type="compositionally biased region" description="Basic and acidic residues" evidence="6">
    <location>
        <begin position="459"/>
        <end position="474"/>
    </location>
</feature>
<dbReference type="PROSITE" id="PS51471">
    <property type="entry name" value="FE2OG_OXY"/>
    <property type="match status" value="1"/>
</dbReference>
<name>A0ABZ1CT83_9TREE</name>
<feature type="region of interest" description="Disordered" evidence="6">
    <location>
        <begin position="443"/>
        <end position="474"/>
    </location>
</feature>
<reference evidence="8 9" key="1">
    <citation type="submission" date="2024-01" db="EMBL/GenBank/DDBJ databases">
        <title>Comparative genomics of Cryptococcus and Kwoniella reveals pathogenesis evolution and contrasting modes of karyotype evolution via chromosome fusion or intercentromeric recombination.</title>
        <authorList>
            <person name="Coelho M.A."/>
            <person name="David-Palma M."/>
            <person name="Shea T."/>
            <person name="Bowers K."/>
            <person name="McGinley-Smith S."/>
            <person name="Mohammad A.W."/>
            <person name="Gnirke A."/>
            <person name="Yurkov A.M."/>
            <person name="Nowrousian M."/>
            <person name="Sun S."/>
            <person name="Cuomo C.A."/>
            <person name="Heitman J."/>
        </authorList>
    </citation>
    <scope>NUCLEOTIDE SEQUENCE [LARGE SCALE GENOMIC DNA]</scope>
    <source>
        <strain evidence="8">CBS 11374</strain>
    </source>
</reference>
<dbReference type="PANTHER" id="PTHR33099:SF11">
    <property type="entry name" value="FE2OG DIOXYGENASE DOMAIN-CONTAINING PROTEIN"/>
    <property type="match status" value="1"/>
</dbReference>
<evidence type="ECO:0000256" key="2">
    <source>
        <dbReference type="ARBA" id="ARBA00022723"/>
    </source>
</evidence>
<dbReference type="RefSeq" id="XP_062789701.1">
    <property type="nucleotide sequence ID" value="XM_062933650.1"/>
</dbReference>
<accession>A0ABZ1CT83</accession>
<protein>
    <recommendedName>
        <fullName evidence="7">Fe2OG dioxygenase domain-containing protein</fullName>
    </recommendedName>
</protein>
<dbReference type="GeneID" id="87954033"/>
<evidence type="ECO:0000256" key="6">
    <source>
        <dbReference type="SAM" id="MobiDB-lite"/>
    </source>
</evidence>
<keyword evidence="3" id="KW-0223">Dioxygenase</keyword>
<evidence type="ECO:0000313" key="8">
    <source>
        <dbReference type="EMBL" id="WRT64961.1"/>
    </source>
</evidence>
<dbReference type="EMBL" id="CP141882">
    <property type="protein sequence ID" value="WRT64961.1"/>
    <property type="molecule type" value="Genomic_DNA"/>
</dbReference>
<evidence type="ECO:0000313" key="9">
    <source>
        <dbReference type="Proteomes" id="UP001329825"/>
    </source>
</evidence>
<keyword evidence="2" id="KW-0479">Metal-binding</keyword>
<comment type="cofactor">
    <cofactor evidence="1">
        <name>L-ascorbate</name>
        <dbReference type="ChEBI" id="CHEBI:38290"/>
    </cofactor>
</comment>
<evidence type="ECO:0000256" key="1">
    <source>
        <dbReference type="ARBA" id="ARBA00001961"/>
    </source>
</evidence>
<evidence type="ECO:0000256" key="3">
    <source>
        <dbReference type="ARBA" id="ARBA00022964"/>
    </source>
</evidence>
<keyword evidence="9" id="KW-1185">Reference proteome</keyword>
<keyword evidence="4" id="KW-0560">Oxidoreductase</keyword>
<evidence type="ECO:0000259" key="7">
    <source>
        <dbReference type="PROSITE" id="PS51471"/>
    </source>
</evidence>
<gene>
    <name evidence="8" type="ORF">IL334_001902</name>
</gene>
<evidence type="ECO:0000256" key="4">
    <source>
        <dbReference type="ARBA" id="ARBA00023002"/>
    </source>
</evidence>
<dbReference type="Proteomes" id="UP001329825">
    <property type="component" value="Chromosome 2"/>
</dbReference>
<proteinExistence type="predicted"/>
<dbReference type="SMART" id="SM00702">
    <property type="entry name" value="P4Hc"/>
    <property type="match status" value="1"/>
</dbReference>
<feature type="domain" description="Fe2OG dioxygenase" evidence="7">
    <location>
        <begin position="140"/>
        <end position="239"/>
    </location>
</feature>
<dbReference type="Gene3D" id="2.60.120.620">
    <property type="entry name" value="q2cbj1_9rhob like domain"/>
    <property type="match status" value="1"/>
</dbReference>
<dbReference type="InterPro" id="IPR005123">
    <property type="entry name" value="Oxoglu/Fe-dep_dioxygenase_dom"/>
</dbReference>
<sequence length="474" mass="53177">MDQNKPVTHRRLLNAQELAIDNQVKKEVFSMQDRINFACGGTLPKSSIDFTKLQLYYLKVERGITRGSPALATFPLTQDSAHQIYEAGEPSPFGRGKDLVYDEEYRQAHELKPPHFALTTDPLLHSALPTLLGKKLDYTSPLSIRLNKLNAYTKGGFFKTHKDTPQGKDHIGTLMLCLPSPFQGGNLVVRQGDVAVTFDWSHQVKNGSIAWGFLYSDCEHEVLPVQEGTRITLQYDVFISQKPTWMENEETLDSRMEPIRQAFAKFMDPSFVPEGGKLAFGLLHGYPSEAGDTDLGDGLTKRLKGVDALLISFLDSSNFKWSYFALHDVDNTCWDNESIDEDNDTDEEEKAQEIKKIKAQESKKGKIDKTFKSDKWIQSYVISDDGGQVESSDPAELGLKRDLDLIWISIPDDFSMKGHFISYGNSPQMETIYAAVGIQVHLPPASERPKGKRPSPKIQQKEGSAKKVKDAKAE</sequence>
<keyword evidence="5" id="KW-0408">Iron</keyword>
<organism evidence="8 9">
    <name type="scientific">Kwoniella shivajii</name>
    <dbReference type="NCBI Taxonomy" id="564305"/>
    <lineage>
        <taxon>Eukaryota</taxon>
        <taxon>Fungi</taxon>
        <taxon>Dikarya</taxon>
        <taxon>Basidiomycota</taxon>
        <taxon>Agaricomycotina</taxon>
        <taxon>Tremellomycetes</taxon>
        <taxon>Tremellales</taxon>
        <taxon>Cryptococcaceae</taxon>
        <taxon>Kwoniella</taxon>
    </lineage>
</organism>